<keyword evidence="2" id="KW-0460">Magnesium</keyword>
<comment type="subunit">
    <text evidence="2">Homodimer.</text>
</comment>
<feature type="active site" description="Proton acceptor" evidence="2">
    <location>
        <position position="50"/>
    </location>
</feature>
<keyword evidence="1 2" id="KW-0808">Transferase</keyword>
<sequence length="228" mass="26317">MDGNGRWARARNLPRVEGHRAGFEAAREVVRTAGEVGISFLTLYAFSVENWKRPPEEVNALMELLNNFVEEAGAELVANEVRLKLIGRIADLPAALREKIEELSLRTAQNRKLTLSLALSYSGRIEILTAVQRLAGDVLCGRLRPEEIDEALFRHYLYTGDDPDPDLLIRTSGEMRLSNFLLWQVSYSEIYFTEILWPDFRREAFLQALEEYGRRQRRFGRLEREQFA</sequence>
<dbReference type="InterPro" id="IPR018520">
    <property type="entry name" value="UPP_synth-like_CS"/>
</dbReference>
<feature type="binding site" evidence="2">
    <location>
        <begin position="47"/>
        <end position="49"/>
    </location>
    <ligand>
        <name>substrate</name>
    </ligand>
</feature>
<dbReference type="Proteomes" id="UP000381693">
    <property type="component" value="Unassembled WGS sequence"/>
</dbReference>
<feature type="binding site" evidence="2">
    <location>
        <position position="7"/>
    </location>
    <ligand>
        <name>substrate</name>
    </ligand>
</feature>
<dbReference type="PANTHER" id="PTHR10291:SF0">
    <property type="entry name" value="DEHYDRODOLICHYL DIPHOSPHATE SYNTHASE 2"/>
    <property type="match status" value="1"/>
</dbReference>
<dbReference type="AlphaFoldDB" id="A0A5E6MEM2"/>
<comment type="cofactor">
    <cofactor evidence="2">
        <name>Mg(2+)</name>
        <dbReference type="ChEBI" id="CHEBI:18420"/>
    </cofactor>
    <text evidence="2">Binds 2 magnesium ions per subunit.</text>
</comment>
<feature type="binding site" evidence="2">
    <location>
        <position position="51"/>
    </location>
    <ligand>
        <name>substrate</name>
    </ligand>
</feature>
<feature type="active site" evidence="2">
    <location>
        <position position="2"/>
    </location>
</feature>
<dbReference type="GO" id="GO:0016094">
    <property type="term" value="P:polyprenol biosynthetic process"/>
    <property type="evidence" value="ECO:0007669"/>
    <property type="project" value="TreeGrafter"/>
</dbReference>
<feature type="binding site" evidence="2">
    <location>
        <position position="15"/>
    </location>
    <ligand>
        <name>substrate</name>
    </ligand>
</feature>
<feature type="binding site" evidence="2">
    <location>
        <position position="189"/>
    </location>
    <ligand>
        <name>Mg(2+)</name>
        <dbReference type="ChEBI" id="CHEBI:18420"/>
    </ligand>
</feature>
<dbReference type="Gene3D" id="3.40.1180.10">
    <property type="entry name" value="Decaprenyl diphosphate synthase-like"/>
    <property type="match status" value="1"/>
</dbReference>
<dbReference type="FunFam" id="3.40.1180.10:FF:000001">
    <property type="entry name" value="(2E,6E)-farnesyl-diphosphate-specific ditrans,polycis-undecaprenyl-diphosphate synthase"/>
    <property type="match status" value="1"/>
</dbReference>
<evidence type="ECO:0000256" key="1">
    <source>
        <dbReference type="ARBA" id="ARBA00022679"/>
    </source>
</evidence>
<evidence type="ECO:0000313" key="4">
    <source>
        <dbReference type="Proteomes" id="UP000381693"/>
    </source>
</evidence>
<dbReference type="GO" id="GO:0045547">
    <property type="term" value="F:ditrans,polycis-polyprenyl diphosphate synthase [(2E,6E)-farnesyl diphosphate specific] activity"/>
    <property type="evidence" value="ECO:0007669"/>
    <property type="project" value="TreeGrafter"/>
</dbReference>
<dbReference type="SUPFAM" id="SSF64005">
    <property type="entry name" value="Undecaprenyl diphosphate synthase"/>
    <property type="match status" value="1"/>
</dbReference>
<dbReference type="Pfam" id="PF01255">
    <property type="entry name" value="Prenyltransf"/>
    <property type="match status" value="1"/>
</dbReference>
<protein>
    <recommendedName>
        <fullName evidence="2">Isoprenyl transferase</fullName>
        <ecNumber evidence="2">2.5.1.-</ecNumber>
    </recommendedName>
</protein>
<dbReference type="PANTHER" id="PTHR10291">
    <property type="entry name" value="DEHYDRODOLICHYL DIPHOSPHATE SYNTHASE FAMILY MEMBER"/>
    <property type="match status" value="1"/>
</dbReference>
<dbReference type="CDD" id="cd00475">
    <property type="entry name" value="Cis_IPPS"/>
    <property type="match status" value="1"/>
</dbReference>
<feature type="binding site" evidence="2">
    <location>
        <position position="19"/>
    </location>
    <ligand>
        <name>substrate</name>
    </ligand>
</feature>
<feature type="binding site" evidence="2">
    <location>
        <position position="53"/>
    </location>
    <ligand>
        <name>substrate</name>
    </ligand>
</feature>
<proteinExistence type="inferred from homology"/>
<dbReference type="HAMAP" id="MF_01139">
    <property type="entry name" value="ISPT"/>
    <property type="match status" value="1"/>
</dbReference>
<reference evidence="3" key="1">
    <citation type="submission" date="2019-09" db="EMBL/GenBank/DDBJ databases">
        <authorList>
            <person name="Cremers G."/>
        </authorList>
    </citation>
    <scope>NUCLEOTIDE SEQUENCE [LARGE SCALE GENOMIC DNA]</scope>
    <source>
        <strain evidence="3">3B</strain>
    </source>
</reference>
<name>A0A5E6MEM2_9BACT</name>
<comment type="similarity">
    <text evidence="2">Belongs to the UPP synthase family.</text>
</comment>
<dbReference type="EMBL" id="CABFUZ020000123">
    <property type="protein sequence ID" value="VVM06711.1"/>
    <property type="molecule type" value="Genomic_DNA"/>
</dbReference>
<dbReference type="EC" id="2.5.1.-" evidence="2"/>
<feature type="binding site" evidence="2">
    <location>
        <begin position="176"/>
        <end position="178"/>
    </location>
    <ligand>
        <name>substrate</name>
    </ligand>
</feature>
<dbReference type="NCBIfam" id="TIGR00055">
    <property type="entry name" value="uppS"/>
    <property type="match status" value="1"/>
</dbReference>
<accession>A0A5E6MEM2</accession>
<dbReference type="InterPro" id="IPR001441">
    <property type="entry name" value="UPP_synth-like"/>
</dbReference>
<dbReference type="InterPro" id="IPR036424">
    <property type="entry name" value="UPP_synth-like_sf"/>
</dbReference>
<feature type="binding site" evidence="2">
    <location>
        <begin position="3"/>
        <end position="6"/>
    </location>
    <ligand>
        <name>substrate</name>
    </ligand>
</feature>
<keyword evidence="4" id="KW-1185">Reference proteome</keyword>
<feature type="binding site" evidence="2">
    <location>
        <position position="2"/>
    </location>
    <ligand>
        <name>Mg(2+)</name>
        <dbReference type="ChEBI" id="CHEBI:18420"/>
    </ligand>
</feature>
<evidence type="ECO:0000313" key="3">
    <source>
        <dbReference type="EMBL" id="VVM06711.1"/>
    </source>
</evidence>
<keyword evidence="2" id="KW-0479">Metal-binding</keyword>
<feature type="binding site" evidence="2">
    <location>
        <position position="170"/>
    </location>
    <ligand>
        <name>substrate</name>
    </ligand>
</feature>
<gene>
    <name evidence="3" type="primary">uppS</name>
    <name evidence="3" type="ORF">MAMC_01206</name>
</gene>
<comment type="function">
    <text evidence="2">Catalyzes the condensation of isopentenyl diphosphate (IPP) with allylic pyrophosphates generating different type of terpenoids.</text>
</comment>
<comment type="caution">
    <text evidence="3">The sequence shown here is derived from an EMBL/GenBank/DDBJ whole genome shotgun (WGS) entry which is preliminary data.</text>
</comment>
<dbReference type="PROSITE" id="PS01066">
    <property type="entry name" value="UPP_SYNTHASE"/>
    <property type="match status" value="1"/>
</dbReference>
<dbReference type="GO" id="GO:0000287">
    <property type="term" value="F:magnesium ion binding"/>
    <property type="evidence" value="ECO:0007669"/>
    <property type="project" value="UniProtKB-UniRule"/>
</dbReference>
<evidence type="ECO:0000256" key="2">
    <source>
        <dbReference type="HAMAP-Rule" id="MF_01139"/>
    </source>
</evidence>
<organism evidence="3 4">
    <name type="scientific">Methylacidimicrobium cyclopophantes</name>
    <dbReference type="NCBI Taxonomy" id="1041766"/>
    <lineage>
        <taxon>Bacteria</taxon>
        <taxon>Pseudomonadati</taxon>
        <taxon>Verrucomicrobiota</taxon>
        <taxon>Methylacidimicrobium</taxon>
    </lineage>
</organism>